<dbReference type="GO" id="GO:0051301">
    <property type="term" value="P:cell division"/>
    <property type="evidence" value="ECO:0007669"/>
    <property type="project" value="UniProtKB-KW"/>
</dbReference>
<proteinExistence type="inferred from homology"/>
<evidence type="ECO:0000256" key="13">
    <source>
        <dbReference type="ARBA" id="ARBA00042443"/>
    </source>
</evidence>
<feature type="domain" description="Enolpyruvate transferase" evidence="16">
    <location>
        <begin position="6"/>
        <end position="418"/>
    </location>
</feature>
<dbReference type="Proteomes" id="UP000179018">
    <property type="component" value="Unassembled WGS sequence"/>
</dbReference>
<evidence type="ECO:0000256" key="7">
    <source>
        <dbReference type="ARBA" id="ARBA00022984"/>
    </source>
</evidence>
<dbReference type="EMBL" id="MGHC01000037">
    <property type="protein sequence ID" value="OGM58323.1"/>
    <property type="molecule type" value="Genomic_DNA"/>
</dbReference>
<organism evidence="17 18">
    <name type="scientific">Candidatus Woesebacteria bacterium RIFCSPLOWO2_01_FULL_39_10</name>
    <dbReference type="NCBI Taxonomy" id="1802516"/>
    <lineage>
        <taxon>Bacteria</taxon>
        <taxon>Candidatus Woeseibacteriota</taxon>
    </lineage>
</organism>
<evidence type="ECO:0000256" key="4">
    <source>
        <dbReference type="ARBA" id="ARBA00022618"/>
    </source>
</evidence>
<dbReference type="Gene3D" id="3.65.10.10">
    <property type="entry name" value="Enolpyruvate transferase domain"/>
    <property type="match status" value="2"/>
</dbReference>
<gene>
    <name evidence="17" type="ORF">A3A75_04820</name>
</gene>
<dbReference type="PANTHER" id="PTHR43783:SF1">
    <property type="entry name" value="UDP-N-ACETYLGLUCOSAMINE 1-CARBOXYVINYLTRANSFERASE"/>
    <property type="match status" value="1"/>
</dbReference>
<dbReference type="AlphaFoldDB" id="A0A1F8B2S2"/>
<evidence type="ECO:0000313" key="17">
    <source>
        <dbReference type="EMBL" id="OGM58323.1"/>
    </source>
</evidence>
<evidence type="ECO:0000256" key="10">
    <source>
        <dbReference type="ARBA" id="ARBA00038367"/>
    </source>
</evidence>
<dbReference type="InterPro" id="IPR036968">
    <property type="entry name" value="Enolpyruvate_Tfrase_sf"/>
</dbReference>
<reference evidence="17 18" key="1">
    <citation type="journal article" date="2016" name="Nat. Commun.">
        <title>Thousands of microbial genomes shed light on interconnected biogeochemical processes in an aquifer system.</title>
        <authorList>
            <person name="Anantharaman K."/>
            <person name="Brown C.T."/>
            <person name="Hug L.A."/>
            <person name="Sharon I."/>
            <person name="Castelle C.J."/>
            <person name="Probst A.J."/>
            <person name="Thomas B.C."/>
            <person name="Singh A."/>
            <person name="Wilkins M.J."/>
            <person name="Karaoz U."/>
            <person name="Brodie E.L."/>
            <person name="Williams K.H."/>
            <person name="Hubbard S.S."/>
            <person name="Banfield J.F."/>
        </authorList>
    </citation>
    <scope>NUCLEOTIDE SEQUENCE [LARGE SCALE GENOMIC DNA]</scope>
</reference>
<evidence type="ECO:0000256" key="9">
    <source>
        <dbReference type="ARBA" id="ARBA00023316"/>
    </source>
</evidence>
<dbReference type="Pfam" id="PF00275">
    <property type="entry name" value="EPSP_synthase"/>
    <property type="match status" value="1"/>
</dbReference>
<evidence type="ECO:0000256" key="11">
    <source>
        <dbReference type="ARBA" id="ARBA00039108"/>
    </source>
</evidence>
<keyword evidence="9" id="KW-0961">Cell wall biogenesis/degradation</keyword>
<evidence type="ECO:0000256" key="6">
    <source>
        <dbReference type="ARBA" id="ARBA00022960"/>
    </source>
</evidence>
<evidence type="ECO:0000256" key="2">
    <source>
        <dbReference type="ARBA" id="ARBA00004752"/>
    </source>
</evidence>
<dbReference type="NCBIfam" id="NF006873">
    <property type="entry name" value="PRK09369.1"/>
    <property type="match status" value="1"/>
</dbReference>
<name>A0A1F8B2S2_9BACT</name>
<protein>
    <recommendedName>
        <fullName evidence="12">UDP-N-acetylglucosamine 1-carboxyvinyltransferase</fullName>
        <ecNumber evidence="11">2.5.1.7</ecNumber>
    </recommendedName>
    <alternativeName>
        <fullName evidence="13">Enoylpyruvate transferase</fullName>
    </alternativeName>
    <alternativeName>
        <fullName evidence="14">UDP-N-acetylglucosamine enolpyruvyl transferase</fullName>
    </alternativeName>
</protein>
<keyword evidence="4" id="KW-0132">Cell division</keyword>
<dbReference type="EC" id="2.5.1.7" evidence="11"/>
<comment type="catalytic activity">
    <reaction evidence="15">
        <text>phosphoenolpyruvate + UDP-N-acetyl-alpha-D-glucosamine = UDP-N-acetyl-3-O-(1-carboxyvinyl)-alpha-D-glucosamine + phosphate</text>
        <dbReference type="Rhea" id="RHEA:18681"/>
        <dbReference type="ChEBI" id="CHEBI:43474"/>
        <dbReference type="ChEBI" id="CHEBI:57705"/>
        <dbReference type="ChEBI" id="CHEBI:58702"/>
        <dbReference type="ChEBI" id="CHEBI:68483"/>
        <dbReference type="EC" id="2.5.1.7"/>
    </reaction>
</comment>
<evidence type="ECO:0000256" key="15">
    <source>
        <dbReference type="ARBA" id="ARBA00047527"/>
    </source>
</evidence>
<dbReference type="PANTHER" id="PTHR43783">
    <property type="entry name" value="UDP-N-ACETYLGLUCOSAMINE 1-CARBOXYVINYLTRANSFERASE"/>
    <property type="match status" value="1"/>
</dbReference>
<comment type="similarity">
    <text evidence="10">Belongs to the EPSP synthase family. MurA subfamily.</text>
</comment>
<comment type="caution">
    <text evidence="17">The sequence shown here is derived from an EMBL/GenBank/DDBJ whole genome shotgun (WGS) entry which is preliminary data.</text>
</comment>
<dbReference type="STRING" id="1802516.A3A75_04820"/>
<dbReference type="GO" id="GO:0009252">
    <property type="term" value="P:peptidoglycan biosynthetic process"/>
    <property type="evidence" value="ECO:0007669"/>
    <property type="project" value="UniProtKB-KW"/>
</dbReference>
<dbReference type="GO" id="GO:0008360">
    <property type="term" value="P:regulation of cell shape"/>
    <property type="evidence" value="ECO:0007669"/>
    <property type="project" value="UniProtKB-KW"/>
</dbReference>
<keyword evidence="6" id="KW-0133">Cell shape</keyword>
<evidence type="ECO:0000259" key="16">
    <source>
        <dbReference type="Pfam" id="PF00275"/>
    </source>
</evidence>
<comment type="pathway">
    <text evidence="2">Cell wall biogenesis; peptidoglycan biosynthesis.</text>
</comment>
<evidence type="ECO:0000256" key="12">
    <source>
        <dbReference type="ARBA" id="ARBA00039754"/>
    </source>
</evidence>
<evidence type="ECO:0000256" key="3">
    <source>
        <dbReference type="ARBA" id="ARBA00022490"/>
    </source>
</evidence>
<dbReference type="InterPro" id="IPR013792">
    <property type="entry name" value="RNA3'P_cycl/enolpyr_Trfase_a/b"/>
</dbReference>
<accession>A0A1F8B2S2</accession>
<evidence type="ECO:0000256" key="8">
    <source>
        <dbReference type="ARBA" id="ARBA00023306"/>
    </source>
</evidence>
<dbReference type="InterPro" id="IPR050068">
    <property type="entry name" value="MurA_subfamily"/>
</dbReference>
<evidence type="ECO:0000313" key="18">
    <source>
        <dbReference type="Proteomes" id="UP000179018"/>
    </source>
</evidence>
<keyword evidence="8" id="KW-0131">Cell cycle</keyword>
<dbReference type="GO" id="GO:0008760">
    <property type="term" value="F:UDP-N-acetylglucosamine 1-carboxyvinyltransferase activity"/>
    <property type="evidence" value="ECO:0007669"/>
    <property type="project" value="UniProtKB-EC"/>
</dbReference>
<dbReference type="GO" id="GO:0005737">
    <property type="term" value="C:cytoplasm"/>
    <property type="evidence" value="ECO:0007669"/>
    <property type="project" value="UniProtKB-SubCell"/>
</dbReference>
<dbReference type="SUPFAM" id="SSF55205">
    <property type="entry name" value="EPT/RTPC-like"/>
    <property type="match status" value="1"/>
</dbReference>
<dbReference type="GO" id="GO:0071555">
    <property type="term" value="P:cell wall organization"/>
    <property type="evidence" value="ECO:0007669"/>
    <property type="project" value="UniProtKB-KW"/>
</dbReference>
<comment type="subcellular location">
    <subcellularLocation>
        <location evidence="1">Cytoplasm</location>
    </subcellularLocation>
</comment>
<dbReference type="InterPro" id="IPR001986">
    <property type="entry name" value="Enolpyruvate_Tfrase_dom"/>
</dbReference>
<evidence type="ECO:0000256" key="14">
    <source>
        <dbReference type="ARBA" id="ARBA00042842"/>
    </source>
</evidence>
<keyword evidence="7" id="KW-0573">Peptidoglycan synthesis</keyword>
<evidence type="ECO:0000256" key="1">
    <source>
        <dbReference type="ARBA" id="ARBA00004496"/>
    </source>
</evidence>
<evidence type="ECO:0000256" key="5">
    <source>
        <dbReference type="ARBA" id="ARBA00022679"/>
    </source>
</evidence>
<sequence length="429" mass="47301">MNIKVKGEQTLSGEIYPSGSKNSAVHLIPTSLLFTEPVTFENIPNITDVSRLVAILEKLGSKVDWNQNEHILKIDNSKITFDQLTEEDLGNMKGTSLLWGALLARFGKVDFRDLPGGCTLGLRPFEPAYQAFRNLGVYIKETEKGVVMDIGSAQSKEIWLTEMSPTVTTNVVMLASKLKGTTKIIGAASEPQVQDVCNFLSYAGVNIRGIGSSILEIEGVGKFSSTSHKLFSDHYEITTFLALGAVTGGEIRVHNAQPELFPMINYEFSKFNLKIEYDGDTAILTDDQKIKLTGDFAKKTNIVRAQPWPALPVDLIPMFIPLALAAPSGYMMFHNWMYETGLYWTGELTKLGAEIIMADPHRVIVFGGRKLRGATIEAPYIIRAVVAMVMCAMIAEGESLILNADTLYRGHPNFSENLRKLGAKIEEVS</sequence>
<keyword evidence="3" id="KW-0963">Cytoplasm</keyword>
<keyword evidence="5" id="KW-0808">Transferase</keyword>